<dbReference type="PRINTS" id="PR00111">
    <property type="entry name" value="ABHYDROLASE"/>
</dbReference>
<keyword evidence="3" id="KW-1185">Reference proteome</keyword>
<dbReference type="GO" id="GO:0016787">
    <property type="term" value="F:hydrolase activity"/>
    <property type="evidence" value="ECO:0007669"/>
    <property type="project" value="UniProtKB-KW"/>
</dbReference>
<accession>A0A964BNN5</accession>
<dbReference type="GO" id="GO:0016020">
    <property type="term" value="C:membrane"/>
    <property type="evidence" value="ECO:0007669"/>
    <property type="project" value="TreeGrafter"/>
</dbReference>
<dbReference type="InterPro" id="IPR029058">
    <property type="entry name" value="AB_hydrolase_fold"/>
</dbReference>
<name>A0A964BNN5_9CYAN</name>
<dbReference type="AlphaFoldDB" id="A0A964BNN5"/>
<feature type="domain" description="Serine aminopeptidase S33" evidence="1">
    <location>
        <begin position="59"/>
        <end position="244"/>
    </location>
</feature>
<dbReference type="SUPFAM" id="SSF53474">
    <property type="entry name" value="alpha/beta-Hydrolases"/>
    <property type="match status" value="1"/>
</dbReference>
<dbReference type="Gene3D" id="3.40.50.1820">
    <property type="entry name" value="alpha/beta hydrolase"/>
    <property type="match status" value="1"/>
</dbReference>
<evidence type="ECO:0000313" key="2">
    <source>
        <dbReference type="EMBL" id="MCC0175487.1"/>
    </source>
</evidence>
<comment type="caution">
    <text evidence="2">The sequence shown here is derived from an EMBL/GenBank/DDBJ whole genome shotgun (WGS) entry which is preliminary data.</text>
</comment>
<organism evidence="2 3">
    <name type="scientific">Waterburya agarophytonicola KI4</name>
    <dbReference type="NCBI Taxonomy" id="2874699"/>
    <lineage>
        <taxon>Bacteria</taxon>
        <taxon>Bacillati</taxon>
        <taxon>Cyanobacteriota</taxon>
        <taxon>Cyanophyceae</taxon>
        <taxon>Pleurocapsales</taxon>
        <taxon>Hyellaceae</taxon>
        <taxon>Waterburya</taxon>
        <taxon>Waterburya agarophytonicola</taxon>
    </lineage>
</organism>
<dbReference type="InterPro" id="IPR022742">
    <property type="entry name" value="Hydrolase_4"/>
</dbReference>
<dbReference type="RefSeq" id="WP_229638485.1">
    <property type="nucleotide sequence ID" value="NZ_JADWDC010000001.1"/>
</dbReference>
<protein>
    <submittedName>
        <fullName evidence="2">Alpha/beta hydrolase</fullName>
    </submittedName>
</protein>
<proteinExistence type="predicted"/>
<evidence type="ECO:0000313" key="3">
    <source>
        <dbReference type="Proteomes" id="UP000729733"/>
    </source>
</evidence>
<dbReference type="Pfam" id="PF12146">
    <property type="entry name" value="Hydrolase_4"/>
    <property type="match status" value="1"/>
</dbReference>
<evidence type="ECO:0000259" key="1">
    <source>
        <dbReference type="Pfam" id="PF12146"/>
    </source>
</evidence>
<gene>
    <name evidence="2" type="ORF">I4641_00635</name>
</gene>
<reference evidence="2" key="1">
    <citation type="journal article" date="2021" name="Antonie Van Leeuwenhoek">
        <title>Draft genome and description of Waterburya agarophytonicola gen. nov. sp. nov. (Pleurocapsales, Cyanobacteria): a seaweed symbiont.</title>
        <authorList>
            <person name="Bonthond G."/>
            <person name="Shalygin S."/>
            <person name="Bayer T."/>
            <person name="Weinberger F."/>
        </authorList>
    </citation>
    <scope>NUCLEOTIDE SEQUENCE</scope>
    <source>
        <strain evidence="2">KI4</strain>
    </source>
</reference>
<dbReference type="PANTHER" id="PTHR22753:SF48">
    <property type="entry name" value="PHOSPHOLIPID_GLYCEROL ACYLTRANSFERASE DOMAIN-CONTAINING PROTEIN"/>
    <property type="match status" value="1"/>
</dbReference>
<dbReference type="PANTHER" id="PTHR22753">
    <property type="entry name" value="TRANSMEMBRANE PROTEIN 68"/>
    <property type="match status" value="1"/>
</dbReference>
<dbReference type="EMBL" id="JADWDC010000001">
    <property type="protein sequence ID" value="MCC0175487.1"/>
    <property type="molecule type" value="Genomic_DNA"/>
</dbReference>
<dbReference type="InterPro" id="IPR000073">
    <property type="entry name" value="AB_hydrolase_1"/>
</dbReference>
<dbReference type="Proteomes" id="UP000729733">
    <property type="component" value="Unassembled WGS sequence"/>
</dbReference>
<sequence length="266" mass="29554">MNFDKSVEFIEPNKINRDAPLFVYLPGMDGTGELLQTQADKLASCFDLRCLSIRTDSYSTWQTLAKDTIELIQIELTRKTNKEVHLCGESFGGCLALKTALAAPSLFDRLILVNPASSFNQFPILGLGVGITPWLPTWLHRYSAAGLLPFLAKLNRINDCDRVKLVESMKSLPPQVVSWRLSLLRDFKVADEQLRSLNIPTLIIAGAEDSLLPSVEEADKLISLLPTACKTVLPQSGHACLLETEIDLYDILVQENFIQPNRIAVS</sequence>
<keyword evidence="2" id="KW-0378">Hydrolase</keyword>